<comment type="caution">
    <text evidence="2">The sequence shown here is derived from an EMBL/GenBank/DDBJ whole genome shotgun (WGS) entry which is preliminary data.</text>
</comment>
<dbReference type="EMBL" id="JBGMDY010000007">
    <property type="protein sequence ID" value="KAL2327677.1"/>
    <property type="molecule type" value="Genomic_DNA"/>
</dbReference>
<evidence type="ECO:0000259" key="1">
    <source>
        <dbReference type="Pfam" id="PF23247"/>
    </source>
</evidence>
<protein>
    <recommendedName>
        <fullName evidence="1">Disease resistance protein At4g27190-like leucine-rich repeats domain-containing protein</fullName>
    </recommendedName>
</protein>
<dbReference type="Pfam" id="PF23247">
    <property type="entry name" value="LRR_RPS2"/>
    <property type="match status" value="1"/>
</dbReference>
<dbReference type="Proteomes" id="UP001603857">
    <property type="component" value="Unassembled WGS sequence"/>
</dbReference>
<dbReference type="InterPro" id="IPR057135">
    <property type="entry name" value="At4g27190-like_LRR"/>
</dbReference>
<dbReference type="AlphaFoldDB" id="A0ABD1LW54"/>
<name>A0ABD1LW54_9FABA</name>
<evidence type="ECO:0000313" key="2">
    <source>
        <dbReference type="EMBL" id="KAL2327677.1"/>
    </source>
</evidence>
<evidence type="ECO:0000313" key="3">
    <source>
        <dbReference type="Proteomes" id="UP001603857"/>
    </source>
</evidence>
<feature type="domain" description="Disease resistance protein At4g27190-like leucine-rich repeats" evidence="1">
    <location>
        <begin position="82"/>
        <end position="216"/>
    </location>
</feature>
<sequence length="217" mass="26025">MDSISSRQQMLKFIRGYSRNLHRTKFIPHFPSYKLMRQHENVVKQMRMLEEEKIGIDDEHADKILDDKLSMIIEYEINDDNKELDKAIHNIRPSHFANIVLFRAKNCGEKLYEFMPILVKRSSKLEAIKIENCNDDYLFNIVDFKSNEDGNARYLTLMKELELIGLEYLHKIWDANPYEILELRNRQKIHIKSCPRLEFILYSRGADRLYQLMELRL</sequence>
<organism evidence="2 3">
    <name type="scientific">Flemingia macrophylla</name>
    <dbReference type="NCBI Taxonomy" id="520843"/>
    <lineage>
        <taxon>Eukaryota</taxon>
        <taxon>Viridiplantae</taxon>
        <taxon>Streptophyta</taxon>
        <taxon>Embryophyta</taxon>
        <taxon>Tracheophyta</taxon>
        <taxon>Spermatophyta</taxon>
        <taxon>Magnoliopsida</taxon>
        <taxon>eudicotyledons</taxon>
        <taxon>Gunneridae</taxon>
        <taxon>Pentapetalae</taxon>
        <taxon>rosids</taxon>
        <taxon>fabids</taxon>
        <taxon>Fabales</taxon>
        <taxon>Fabaceae</taxon>
        <taxon>Papilionoideae</taxon>
        <taxon>50 kb inversion clade</taxon>
        <taxon>NPAAA clade</taxon>
        <taxon>indigoferoid/millettioid clade</taxon>
        <taxon>Phaseoleae</taxon>
        <taxon>Flemingia</taxon>
    </lineage>
</organism>
<proteinExistence type="predicted"/>
<gene>
    <name evidence="2" type="ORF">Fmac_021104</name>
</gene>
<accession>A0ABD1LW54</accession>
<keyword evidence="3" id="KW-1185">Reference proteome</keyword>
<reference evidence="2 3" key="1">
    <citation type="submission" date="2024-08" db="EMBL/GenBank/DDBJ databases">
        <title>Insights into the chromosomal genome structure of Flemingia macrophylla.</title>
        <authorList>
            <person name="Ding Y."/>
            <person name="Zhao Y."/>
            <person name="Bi W."/>
            <person name="Wu M."/>
            <person name="Zhao G."/>
            <person name="Gong Y."/>
            <person name="Li W."/>
            <person name="Zhang P."/>
        </authorList>
    </citation>
    <scope>NUCLEOTIDE SEQUENCE [LARGE SCALE GENOMIC DNA]</scope>
    <source>
        <strain evidence="2">DYQJB</strain>
        <tissue evidence="2">Leaf</tissue>
    </source>
</reference>